<evidence type="ECO:0000256" key="1">
    <source>
        <dbReference type="SAM" id="Phobius"/>
    </source>
</evidence>
<dbReference type="Proteomes" id="UP000825886">
    <property type="component" value="Chromosome"/>
</dbReference>
<dbReference type="Gene3D" id="6.10.250.2700">
    <property type="match status" value="1"/>
</dbReference>
<organism evidence="2 3">
    <name type="scientific">Symbiopectobacterium purcellii</name>
    <dbReference type="NCBI Taxonomy" id="2871826"/>
    <lineage>
        <taxon>Bacteria</taxon>
        <taxon>Pseudomonadati</taxon>
        <taxon>Pseudomonadota</taxon>
        <taxon>Gammaproteobacteria</taxon>
        <taxon>Enterobacterales</taxon>
        <taxon>Enterobacteriaceae</taxon>
    </lineage>
</organism>
<accession>A0ABX9AMJ0</accession>
<keyword evidence="3" id="KW-1185">Reference proteome</keyword>
<sequence length="160" mass="17122">MGQVAFDTLQASEELETAGISREQAKAISLVVRKSHEVADVATKADIAEVNRNVADVRKDLSAEIANVRKDLSAEIANVRKDLSAEIANVRKDLSAEIANVRKDLSAEIADVRKDLSADIALLRKDVEHTANGLLIKLSAVMLAIAGLASTIVTVVIKLL</sequence>
<dbReference type="SUPFAM" id="SSF47162">
    <property type="entry name" value="Apolipoprotein"/>
    <property type="match status" value="1"/>
</dbReference>
<evidence type="ECO:0000313" key="3">
    <source>
        <dbReference type="Proteomes" id="UP000825886"/>
    </source>
</evidence>
<protein>
    <submittedName>
        <fullName evidence="2">CCDC90 family protein</fullName>
    </submittedName>
</protein>
<proteinExistence type="predicted"/>
<reference evidence="2 3" key="1">
    <citation type="submission" date="2021-08" db="EMBL/GenBank/DDBJ databases">
        <title>Culture and genomic analysis of Symbiopectobacterium purcellii sp. nov. gen. nov., isolated from the leafhopper Empoasca decipiens.</title>
        <authorList>
            <person name="Nadal-Jimenez P."/>
            <person name="Siozios S."/>
            <person name="Halliday N."/>
            <person name="Camara M."/>
            <person name="Hurst G.D.D."/>
        </authorList>
    </citation>
    <scope>NUCLEOTIDE SEQUENCE [LARGE SCALE GENOMIC DNA]</scope>
    <source>
        <strain evidence="2 3">SyEd1</strain>
    </source>
</reference>
<keyword evidence="1" id="KW-0812">Transmembrane</keyword>
<evidence type="ECO:0000313" key="2">
    <source>
        <dbReference type="EMBL" id="QZN96403.1"/>
    </source>
</evidence>
<keyword evidence="1" id="KW-0472">Membrane</keyword>
<dbReference type="RefSeq" id="WP_222159453.1">
    <property type="nucleotide sequence ID" value="NZ_CP081864.1"/>
</dbReference>
<feature type="transmembrane region" description="Helical" evidence="1">
    <location>
        <begin position="134"/>
        <end position="157"/>
    </location>
</feature>
<keyword evidence="1" id="KW-1133">Transmembrane helix</keyword>
<dbReference type="EMBL" id="CP081864">
    <property type="protein sequence ID" value="QZN96403.1"/>
    <property type="molecule type" value="Genomic_DNA"/>
</dbReference>
<name>A0ABX9AMJ0_9ENTR</name>
<gene>
    <name evidence="2" type="ORF">K6K13_02740</name>
</gene>